<dbReference type="CDD" id="cd02854">
    <property type="entry name" value="E_set_GBE_euk_N"/>
    <property type="match status" value="1"/>
</dbReference>
<feature type="domain" description="Glycosyl hydrolase family 13 catalytic" evidence="8">
    <location>
        <begin position="164"/>
        <end position="573"/>
    </location>
</feature>
<comment type="catalytic activity">
    <reaction evidence="1">
        <text>Transfers a segment of a (1-&gt;4)-alpha-D-glucan chain to a primary hydroxy group in a similar glucan chain.</text>
        <dbReference type="EC" id="2.4.1.18"/>
    </reaction>
</comment>
<organism evidence="9 10">
    <name type="scientific">Natronomicrosphaera hydrolytica</name>
    <dbReference type="NCBI Taxonomy" id="3242702"/>
    <lineage>
        <taxon>Bacteria</taxon>
        <taxon>Pseudomonadati</taxon>
        <taxon>Planctomycetota</taxon>
        <taxon>Phycisphaerae</taxon>
        <taxon>Phycisphaerales</taxon>
        <taxon>Phycisphaeraceae</taxon>
        <taxon>Natronomicrosphaera</taxon>
    </lineage>
</organism>
<dbReference type="Pfam" id="PF00128">
    <property type="entry name" value="Alpha-amylase"/>
    <property type="match status" value="1"/>
</dbReference>
<name>A0ABV4UA62_9BACT</name>
<dbReference type="InterPro" id="IPR037439">
    <property type="entry name" value="Branching_enzy"/>
</dbReference>
<dbReference type="PANTHER" id="PTHR43651:SF3">
    <property type="entry name" value="1,4-ALPHA-GLUCAN-BRANCHING ENZYME"/>
    <property type="match status" value="1"/>
</dbReference>
<dbReference type="EC" id="2.4.1.18" evidence="4"/>
<dbReference type="Gene3D" id="2.60.40.10">
    <property type="entry name" value="Immunoglobulins"/>
    <property type="match status" value="1"/>
</dbReference>
<evidence type="ECO:0000256" key="3">
    <source>
        <dbReference type="ARBA" id="ARBA00009000"/>
    </source>
</evidence>
<evidence type="ECO:0000256" key="7">
    <source>
        <dbReference type="ARBA" id="ARBA00023277"/>
    </source>
</evidence>
<dbReference type="InterPro" id="IPR004193">
    <property type="entry name" value="Glyco_hydro_13_N"/>
</dbReference>
<protein>
    <recommendedName>
        <fullName evidence="4">1,4-alpha-glucan branching enzyme</fullName>
        <ecNumber evidence="4">2.4.1.18</ecNumber>
    </recommendedName>
</protein>
<dbReference type="Gene3D" id="3.20.20.80">
    <property type="entry name" value="Glycosidases"/>
    <property type="match status" value="1"/>
</dbReference>
<comment type="function">
    <text evidence="2">Catalyzes the formation of the alpha-1,6-glucosidic linkages in glycogen by scission of a 1,4-alpha-linked oligosaccharide from growing alpha-1,4-glucan chains and the subsequent attachment of the oligosaccharide to the alpha-1,6 position.</text>
</comment>
<dbReference type="CDD" id="cd11321">
    <property type="entry name" value="AmyAc_bac_euk_BE"/>
    <property type="match status" value="1"/>
</dbReference>
<dbReference type="InterPro" id="IPR006048">
    <property type="entry name" value="A-amylase/branching_C"/>
</dbReference>
<evidence type="ECO:0000313" key="10">
    <source>
        <dbReference type="Proteomes" id="UP001575105"/>
    </source>
</evidence>
<evidence type="ECO:0000256" key="2">
    <source>
        <dbReference type="ARBA" id="ARBA00002953"/>
    </source>
</evidence>
<evidence type="ECO:0000259" key="8">
    <source>
        <dbReference type="SMART" id="SM00642"/>
    </source>
</evidence>
<dbReference type="InterPro" id="IPR014756">
    <property type="entry name" value="Ig_E-set"/>
</dbReference>
<dbReference type="SMART" id="SM00642">
    <property type="entry name" value="Aamy"/>
    <property type="match status" value="1"/>
</dbReference>
<keyword evidence="9" id="KW-0378">Hydrolase</keyword>
<dbReference type="RefSeq" id="WP_425346621.1">
    <property type="nucleotide sequence ID" value="NZ_JBGUBD010000011.1"/>
</dbReference>
<dbReference type="Pfam" id="PF02806">
    <property type="entry name" value="Alpha-amylase_C"/>
    <property type="match status" value="1"/>
</dbReference>
<keyword evidence="10" id="KW-1185">Reference proteome</keyword>
<dbReference type="InterPro" id="IPR013783">
    <property type="entry name" value="Ig-like_fold"/>
</dbReference>
<comment type="caution">
    <text evidence="9">The sequence shown here is derived from an EMBL/GenBank/DDBJ whole genome shotgun (WGS) entry which is preliminary data.</text>
</comment>
<dbReference type="Proteomes" id="UP001575105">
    <property type="component" value="Unassembled WGS sequence"/>
</dbReference>
<dbReference type="GO" id="GO:0016787">
    <property type="term" value="F:hydrolase activity"/>
    <property type="evidence" value="ECO:0007669"/>
    <property type="project" value="UniProtKB-KW"/>
</dbReference>
<comment type="similarity">
    <text evidence="3">Belongs to the glycosyl hydrolase 13 family. GlgB subfamily.</text>
</comment>
<proteinExistence type="inferred from homology"/>
<evidence type="ECO:0000256" key="1">
    <source>
        <dbReference type="ARBA" id="ARBA00000826"/>
    </source>
</evidence>
<dbReference type="SUPFAM" id="SSF81296">
    <property type="entry name" value="E set domains"/>
    <property type="match status" value="1"/>
</dbReference>
<dbReference type="SUPFAM" id="SSF51445">
    <property type="entry name" value="(Trans)glycosidases"/>
    <property type="match status" value="1"/>
</dbReference>
<keyword evidence="6" id="KW-0808">Transferase</keyword>
<keyword evidence="7" id="KW-0119">Carbohydrate metabolism</keyword>
<evidence type="ECO:0000256" key="4">
    <source>
        <dbReference type="ARBA" id="ARBA00012541"/>
    </source>
</evidence>
<sequence length="681" mass="78575">MSRTTKRKLAGTGLADRDPWLEPHREKLHQRYQHLQRRLEQLGGMNNIRDEVSKGHTYFGLNRGEHEGKPGVWYREWAPGAQHLALIGDFNNWDRDANPMQRDEYGVWHLFLPDSEYADRLTHESLLKVHVVSEAGEHDRIPAYVRRVIQDPETHGFTAQYWQPPTPYRFKNKTPKLDAGLRIYEAHIGMATEESRVGSFNEFTENVLPRIANLGYNAIQLMAIQEHPYYGSFGYHVSSFFAVSSRFGTPDDLKKLIDTAHGLGIRVLLDVVHSHAVKNINEGLNRFDGTDHQYFHGGPRGEHPAWDSKLFDYNKYEVNRFLLSNVRYWLDEFKFDGFRFDGVTSMIYLDHGLGADFNSYDDYFGDNIDDDAVAYLQIANQLAQKLRPDVITISEDVSGMVGMARPVKEGGLGFDYRLAMGVPDNWIKLLKEKQDEDWNLNQIYHILMNRRHDEKHVGYAESHDQALVGDKTIAFWLMDKEMYWHMGKASDNIVIDRGIALHKIIRLLSFSLAGEAWLNFIGNEFGHPEWVDFPREGNGFSYQHARRQWSLADNEELRYSDLNEFDRAMQQLDKQFAILPDKFIEQLAVNEDDKVLIYRRGPLVFAVNLHPTRSYTDYRIPVPDSADYKLVLDTDASAFGGHARLQADAVYPKQDVEMFGRSQSVQLYLPTRTAQVIAPVT</sequence>
<dbReference type="PIRSF" id="PIRSF000463">
    <property type="entry name" value="GlgB"/>
    <property type="match status" value="1"/>
</dbReference>
<dbReference type="InterPro" id="IPR017853">
    <property type="entry name" value="GH"/>
</dbReference>
<dbReference type="Gene3D" id="2.60.40.1180">
    <property type="entry name" value="Golgi alpha-mannosidase II"/>
    <property type="match status" value="1"/>
</dbReference>
<gene>
    <name evidence="9" type="ORF">ACERK3_15525</name>
</gene>
<dbReference type="EMBL" id="JBGUBD010000011">
    <property type="protein sequence ID" value="MFA9479697.1"/>
    <property type="molecule type" value="Genomic_DNA"/>
</dbReference>
<dbReference type="InterPro" id="IPR013780">
    <property type="entry name" value="Glyco_hydro_b"/>
</dbReference>
<reference evidence="9 10" key="1">
    <citation type="submission" date="2024-08" db="EMBL/GenBank/DDBJ databases">
        <title>Whole-genome sequencing of halo(alkali)philic microorganisms from hypersaline lakes.</title>
        <authorList>
            <person name="Sorokin D.Y."/>
            <person name="Merkel A.Y."/>
            <person name="Messina E."/>
            <person name="Yakimov M."/>
        </authorList>
    </citation>
    <scope>NUCLEOTIDE SEQUENCE [LARGE SCALE GENOMIC DNA]</scope>
    <source>
        <strain evidence="9 10">AB-hyl4</strain>
    </source>
</reference>
<accession>A0ABV4UA62</accession>
<dbReference type="InterPro" id="IPR006047">
    <property type="entry name" value="GH13_cat_dom"/>
</dbReference>
<dbReference type="PANTHER" id="PTHR43651">
    <property type="entry name" value="1,4-ALPHA-GLUCAN-BRANCHING ENZYME"/>
    <property type="match status" value="1"/>
</dbReference>
<dbReference type="SUPFAM" id="SSF51011">
    <property type="entry name" value="Glycosyl hydrolase domain"/>
    <property type="match status" value="1"/>
</dbReference>
<evidence type="ECO:0000313" key="9">
    <source>
        <dbReference type="EMBL" id="MFA9479697.1"/>
    </source>
</evidence>
<keyword evidence="5" id="KW-0328">Glycosyltransferase</keyword>
<dbReference type="Pfam" id="PF02922">
    <property type="entry name" value="CBM_48"/>
    <property type="match status" value="1"/>
</dbReference>
<evidence type="ECO:0000256" key="6">
    <source>
        <dbReference type="ARBA" id="ARBA00022679"/>
    </source>
</evidence>
<evidence type="ECO:0000256" key="5">
    <source>
        <dbReference type="ARBA" id="ARBA00022676"/>
    </source>
</evidence>